<dbReference type="WBParaSite" id="MBELARI_LOCUS715">
    <property type="protein sequence ID" value="MBELARI_LOCUS715"/>
    <property type="gene ID" value="MBELARI_LOCUS715"/>
</dbReference>
<evidence type="ECO:0000313" key="3">
    <source>
        <dbReference type="WBParaSite" id="MBELARI_LOCUS715"/>
    </source>
</evidence>
<dbReference type="Proteomes" id="UP000887575">
    <property type="component" value="Unassembled WGS sequence"/>
</dbReference>
<feature type="transmembrane region" description="Helical" evidence="1">
    <location>
        <begin position="69"/>
        <end position="86"/>
    </location>
</feature>
<dbReference type="PANTHER" id="PTHR13568:SF9">
    <property type="entry name" value="TRANSMEMBRANE PROTEIN 203"/>
    <property type="match status" value="1"/>
</dbReference>
<dbReference type="PANTHER" id="PTHR13568">
    <property type="entry name" value="FAM11A, B PROTEIN"/>
    <property type="match status" value="1"/>
</dbReference>
<protein>
    <recommendedName>
        <fullName evidence="4">Transmembrane protein</fullName>
    </recommendedName>
</protein>
<reference evidence="3" key="1">
    <citation type="submission" date="2024-02" db="UniProtKB">
        <authorList>
            <consortium name="WormBaseParasite"/>
        </authorList>
    </citation>
    <scope>IDENTIFICATION</scope>
</reference>
<dbReference type="AlphaFoldDB" id="A0AAF3FN89"/>
<keyword evidence="1" id="KW-0472">Membrane</keyword>
<dbReference type="InterPro" id="IPR019396">
    <property type="entry name" value="TM_Fragile-X-F-assoc"/>
</dbReference>
<keyword evidence="2" id="KW-1185">Reference proteome</keyword>
<keyword evidence="1" id="KW-0812">Transmembrane</keyword>
<sequence>MGFFIFTILLTLKIYDILDRSYWFLFTPLFAASILDGYFLFIVFIRTILLYRENKVAPVRWTLRTISRYFFNWIRLALTLLFEIWICHKIDGDLNPMQVSLQHGYSMVFVPVWILMISLCIQACRLF</sequence>
<accession>A0AAF3FN89</accession>
<feature type="transmembrane region" description="Helical" evidence="1">
    <location>
        <begin position="22"/>
        <end position="49"/>
    </location>
</feature>
<evidence type="ECO:0000256" key="1">
    <source>
        <dbReference type="SAM" id="Phobius"/>
    </source>
</evidence>
<keyword evidence="1" id="KW-1133">Transmembrane helix</keyword>
<name>A0AAF3FN89_9BILA</name>
<feature type="transmembrane region" description="Helical" evidence="1">
    <location>
        <begin position="106"/>
        <end position="124"/>
    </location>
</feature>
<proteinExistence type="predicted"/>
<evidence type="ECO:0008006" key="4">
    <source>
        <dbReference type="Google" id="ProtNLM"/>
    </source>
</evidence>
<evidence type="ECO:0000313" key="2">
    <source>
        <dbReference type="Proteomes" id="UP000887575"/>
    </source>
</evidence>
<organism evidence="2 3">
    <name type="scientific">Mesorhabditis belari</name>
    <dbReference type="NCBI Taxonomy" id="2138241"/>
    <lineage>
        <taxon>Eukaryota</taxon>
        <taxon>Metazoa</taxon>
        <taxon>Ecdysozoa</taxon>
        <taxon>Nematoda</taxon>
        <taxon>Chromadorea</taxon>
        <taxon>Rhabditida</taxon>
        <taxon>Rhabditina</taxon>
        <taxon>Rhabditomorpha</taxon>
        <taxon>Rhabditoidea</taxon>
        <taxon>Rhabditidae</taxon>
        <taxon>Mesorhabditinae</taxon>
        <taxon>Mesorhabditis</taxon>
    </lineage>
</organism>